<reference evidence="10" key="1">
    <citation type="submission" date="2018-11" db="EMBL/GenBank/DDBJ databases">
        <authorList>
            <consortium name="Pathogen Informatics"/>
        </authorList>
    </citation>
    <scope>NUCLEOTIDE SEQUENCE</scope>
</reference>
<dbReference type="Pfam" id="PF01008">
    <property type="entry name" value="IF-2B"/>
    <property type="match status" value="1"/>
</dbReference>
<evidence type="ECO:0000256" key="9">
    <source>
        <dbReference type="RuleBase" id="RU003814"/>
    </source>
</evidence>
<dbReference type="InterPro" id="IPR000649">
    <property type="entry name" value="IF-2B-related"/>
</dbReference>
<keyword evidence="4" id="KW-0396">Initiation factor</keyword>
<dbReference type="InterPro" id="IPR037171">
    <property type="entry name" value="NagB/RpiA_transferase-like"/>
</dbReference>
<comment type="subcellular location">
    <subcellularLocation>
        <location evidence="1">Cytoplasm</location>
        <location evidence="1">Cytosol</location>
    </subcellularLocation>
</comment>
<accession>A0A448WZ09</accession>
<evidence type="ECO:0000256" key="8">
    <source>
        <dbReference type="ARBA" id="ARBA00046432"/>
    </source>
</evidence>
<dbReference type="GO" id="GO:0005829">
    <property type="term" value="C:cytosol"/>
    <property type="evidence" value="ECO:0007669"/>
    <property type="project" value="UniProtKB-SubCell"/>
</dbReference>
<dbReference type="GO" id="GO:0005085">
    <property type="term" value="F:guanyl-nucleotide exchange factor activity"/>
    <property type="evidence" value="ECO:0007669"/>
    <property type="project" value="TreeGrafter"/>
</dbReference>
<dbReference type="GO" id="GO:0005851">
    <property type="term" value="C:eukaryotic translation initiation factor 2B complex"/>
    <property type="evidence" value="ECO:0007669"/>
    <property type="project" value="TreeGrafter"/>
</dbReference>
<keyword evidence="5" id="KW-0648">Protein biosynthesis</keyword>
<evidence type="ECO:0000256" key="5">
    <source>
        <dbReference type="ARBA" id="ARBA00022917"/>
    </source>
</evidence>
<evidence type="ECO:0000256" key="1">
    <source>
        <dbReference type="ARBA" id="ARBA00004514"/>
    </source>
</evidence>
<dbReference type="Gene3D" id="3.40.50.10470">
    <property type="entry name" value="Translation initiation factor eif-2b, domain 2"/>
    <property type="match status" value="1"/>
</dbReference>
<sequence>MLPYNLWTQNANLQASYHACAYVFVPRSRVLKCIEELEAIVRQNEWENAKKLIDILSNHGKKMMSETQRDTLFLATILRVLKLIREEALKCIQGIHAEFEENLTNRLFAVGDVDYSNASGCSLRESILAAISDLVLELTSVYESISGLSLDFIHSDELILTIGYSKAVYQFLKTAAKRGRIFKVMVCESYPENSGHEMAEVLSKDNVSVILVPDSHAFGLMSRVNKVIVDCQAIYSDGTLKAATGTHAVMLAAKRCSIPVSDCHRSILFILTLPLVFRLKFFCRL</sequence>
<dbReference type="AlphaFoldDB" id="A0A448WZ09"/>
<evidence type="ECO:0000313" key="10">
    <source>
        <dbReference type="EMBL" id="VEL23936.1"/>
    </source>
</evidence>
<protein>
    <recommendedName>
        <fullName evidence="6">Translation initiation factor eIF2B subunit beta</fullName>
    </recommendedName>
    <alternativeName>
        <fullName evidence="7">eIF2B GDP-GTP exchange factor subunit beta</fullName>
    </alternativeName>
</protein>
<evidence type="ECO:0000256" key="4">
    <source>
        <dbReference type="ARBA" id="ARBA00022540"/>
    </source>
</evidence>
<evidence type="ECO:0000256" key="3">
    <source>
        <dbReference type="ARBA" id="ARBA00022490"/>
    </source>
</evidence>
<evidence type="ECO:0000256" key="2">
    <source>
        <dbReference type="ARBA" id="ARBA00007251"/>
    </source>
</evidence>
<dbReference type="SUPFAM" id="SSF100950">
    <property type="entry name" value="NagB/RpiA/CoA transferase-like"/>
    <property type="match status" value="1"/>
</dbReference>
<name>A0A448WZ09_9PLAT</name>
<dbReference type="PANTHER" id="PTHR45859">
    <property type="entry name" value="TRANSLATION INITIATION FACTOR EIF-2B SUBUNIT BETA"/>
    <property type="match status" value="1"/>
</dbReference>
<comment type="similarity">
    <text evidence="2 9">Belongs to the eIF-2B alpha/beta/delta subunits family.</text>
</comment>
<dbReference type="Proteomes" id="UP000784294">
    <property type="component" value="Unassembled WGS sequence"/>
</dbReference>
<dbReference type="EMBL" id="CAAALY010064888">
    <property type="protein sequence ID" value="VEL23936.1"/>
    <property type="molecule type" value="Genomic_DNA"/>
</dbReference>
<evidence type="ECO:0000256" key="6">
    <source>
        <dbReference type="ARBA" id="ARBA00044122"/>
    </source>
</evidence>
<gene>
    <name evidence="10" type="ORF">PXEA_LOCUS17376</name>
</gene>
<keyword evidence="3" id="KW-0963">Cytoplasm</keyword>
<evidence type="ECO:0000256" key="7">
    <source>
        <dbReference type="ARBA" id="ARBA00044228"/>
    </source>
</evidence>
<comment type="subunit">
    <text evidence="8">Component of the translation initiation factor 2B (eIF2B) complex which is a heterodecamer of two sets of five different subunits: alpha, beta, gamma, delta and epsilon. Subunits alpha, beta and delta comprise a regulatory subcomplex and subunits epsilon and gamma comprise a catalytic subcomplex. Within the complex, the hexameric regulatory complex resides at the center, with the two heterodimeric catalytic subcomplexes bound on opposite sides.</text>
</comment>
<evidence type="ECO:0000313" key="11">
    <source>
        <dbReference type="Proteomes" id="UP000784294"/>
    </source>
</evidence>
<dbReference type="GO" id="GO:0003743">
    <property type="term" value="F:translation initiation factor activity"/>
    <property type="evidence" value="ECO:0007669"/>
    <property type="project" value="UniProtKB-KW"/>
</dbReference>
<dbReference type="OrthoDB" id="269919at2759"/>
<proteinExistence type="inferred from homology"/>
<dbReference type="PANTHER" id="PTHR45859:SF1">
    <property type="entry name" value="TRANSLATION INITIATION FACTOR EIF-2B SUBUNIT BETA"/>
    <property type="match status" value="1"/>
</dbReference>
<dbReference type="InterPro" id="IPR042529">
    <property type="entry name" value="IF_2B-like_C"/>
</dbReference>
<organism evidence="10 11">
    <name type="scientific">Protopolystoma xenopodis</name>
    <dbReference type="NCBI Taxonomy" id="117903"/>
    <lineage>
        <taxon>Eukaryota</taxon>
        <taxon>Metazoa</taxon>
        <taxon>Spiralia</taxon>
        <taxon>Lophotrochozoa</taxon>
        <taxon>Platyhelminthes</taxon>
        <taxon>Monogenea</taxon>
        <taxon>Polyopisthocotylea</taxon>
        <taxon>Polystomatidea</taxon>
        <taxon>Polystomatidae</taxon>
        <taxon>Protopolystoma</taxon>
    </lineage>
</organism>
<dbReference type="InterPro" id="IPR051855">
    <property type="entry name" value="eIF2B_beta_subunit"/>
</dbReference>
<keyword evidence="11" id="KW-1185">Reference proteome</keyword>
<comment type="caution">
    <text evidence="10">The sequence shown here is derived from an EMBL/GenBank/DDBJ whole genome shotgun (WGS) entry which is preliminary data.</text>
</comment>